<dbReference type="Proteomes" id="UP000183208">
    <property type="component" value="Unassembled WGS sequence"/>
</dbReference>
<evidence type="ECO:0000313" key="3">
    <source>
        <dbReference type="Proteomes" id="UP000183208"/>
    </source>
</evidence>
<evidence type="ECO:0000313" key="2">
    <source>
        <dbReference type="EMBL" id="SEE09017.1"/>
    </source>
</evidence>
<sequence length="49" mass="5066">MMVARIRVRVASCCDVLVVVALCGGAQAAALANAQFLVASTLDLPRHLA</sequence>
<dbReference type="AlphaFoldDB" id="A0A1M7FL20"/>
<dbReference type="EMBL" id="FNTI01000001">
    <property type="protein sequence ID" value="SEE09017.1"/>
    <property type="molecule type" value="Genomic_DNA"/>
</dbReference>
<proteinExistence type="predicted"/>
<evidence type="ECO:0000256" key="1">
    <source>
        <dbReference type="SAM" id="SignalP"/>
    </source>
</evidence>
<gene>
    <name evidence="2" type="ORF">SAMN05444171_6221</name>
</gene>
<organism evidence="2 3">
    <name type="scientific">Bradyrhizobium lablabi</name>
    <dbReference type="NCBI Taxonomy" id="722472"/>
    <lineage>
        <taxon>Bacteria</taxon>
        <taxon>Pseudomonadati</taxon>
        <taxon>Pseudomonadota</taxon>
        <taxon>Alphaproteobacteria</taxon>
        <taxon>Hyphomicrobiales</taxon>
        <taxon>Nitrobacteraceae</taxon>
        <taxon>Bradyrhizobium</taxon>
    </lineage>
</organism>
<protein>
    <submittedName>
        <fullName evidence="2">Uncharacterized protein</fullName>
    </submittedName>
</protein>
<feature type="chain" id="PRO_5030031915" evidence="1">
    <location>
        <begin position="29"/>
        <end position="49"/>
    </location>
</feature>
<name>A0A1M7FL20_9BRAD</name>
<keyword evidence="1" id="KW-0732">Signal</keyword>
<reference evidence="2 3" key="1">
    <citation type="submission" date="2016-10" db="EMBL/GenBank/DDBJ databases">
        <authorList>
            <person name="de Groot N.N."/>
        </authorList>
    </citation>
    <scope>NUCLEOTIDE SEQUENCE [LARGE SCALE GENOMIC DNA]</scope>
    <source>
        <strain evidence="2 3">GAS522</strain>
    </source>
</reference>
<accession>A0A1M7FL20</accession>
<feature type="signal peptide" evidence="1">
    <location>
        <begin position="1"/>
        <end position="28"/>
    </location>
</feature>